<dbReference type="EMBL" id="GBXM01105699">
    <property type="protein sequence ID" value="JAH02878.1"/>
    <property type="molecule type" value="Transcribed_RNA"/>
</dbReference>
<name>A0A0E9PGB5_ANGAN</name>
<proteinExistence type="predicted"/>
<accession>A0A0E9PGB5</accession>
<protein>
    <submittedName>
        <fullName evidence="1">Uncharacterized protein</fullName>
    </submittedName>
</protein>
<organism evidence="1">
    <name type="scientific">Anguilla anguilla</name>
    <name type="common">European freshwater eel</name>
    <name type="synonym">Muraena anguilla</name>
    <dbReference type="NCBI Taxonomy" id="7936"/>
    <lineage>
        <taxon>Eukaryota</taxon>
        <taxon>Metazoa</taxon>
        <taxon>Chordata</taxon>
        <taxon>Craniata</taxon>
        <taxon>Vertebrata</taxon>
        <taxon>Euteleostomi</taxon>
        <taxon>Actinopterygii</taxon>
        <taxon>Neopterygii</taxon>
        <taxon>Teleostei</taxon>
        <taxon>Anguilliformes</taxon>
        <taxon>Anguillidae</taxon>
        <taxon>Anguilla</taxon>
    </lineage>
</organism>
<reference evidence="1" key="1">
    <citation type="submission" date="2014-11" db="EMBL/GenBank/DDBJ databases">
        <authorList>
            <person name="Amaro Gonzalez C."/>
        </authorList>
    </citation>
    <scope>NUCLEOTIDE SEQUENCE</scope>
</reference>
<sequence length="49" mass="5587">MSRGLHLSLSRKHQHLRESTHKALLLPTDSTTPGFGCCRGNVRMFSYQM</sequence>
<evidence type="ECO:0000313" key="1">
    <source>
        <dbReference type="EMBL" id="JAH02878.1"/>
    </source>
</evidence>
<dbReference type="AlphaFoldDB" id="A0A0E9PGB5"/>
<reference evidence="1" key="2">
    <citation type="journal article" date="2015" name="Fish Shellfish Immunol.">
        <title>Early steps in the European eel (Anguilla anguilla)-Vibrio vulnificus interaction in the gills: Role of the RtxA13 toxin.</title>
        <authorList>
            <person name="Callol A."/>
            <person name="Pajuelo D."/>
            <person name="Ebbesson L."/>
            <person name="Teles M."/>
            <person name="MacKenzie S."/>
            <person name="Amaro C."/>
        </authorList>
    </citation>
    <scope>NUCLEOTIDE SEQUENCE</scope>
</reference>